<keyword evidence="1" id="KW-0732">Signal</keyword>
<dbReference type="PROSITE" id="PS51257">
    <property type="entry name" value="PROKAR_LIPOPROTEIN"/>
    <property type="match status" value="1"/>
</dbReference>
<feature type="chain" id="PRO_5043844816" evidence="1">
    <location>
        <begin position="24"/>
        <end position="246"/>
    </location>
</feature>
<accession>A0AAW1QJ71</accession>
<sequence>MKPYQLMLALSGLLACFTTTVVGRRDLKQVYPTCGSDNQPVDLDAYQLAFANLTAGQSLSFSCSKLFHGYSRGCVSNSVYNYIYEAIEQPPYLKGQSARPYVQVYAKPSDTALAVKQELYNLDLQSGSIFVSPPASALPSGVTYPQYTEYPVAYDAAGFPDAGGDVSGKTKAGQYAFFLNEIRSAVQNVTSAPGGDPAFACNPPQSGLPSLLQYLYAVQGIAGSKTLPLGSPLVTGPIPDRDVPQW</sequence>
<protein>
    <submittedName>
        <fullName evidence="2">Uncharacterized protein</fullName>
    </submittedName>
</protein>
<evidence type="ECO:0000256" key="1">
    <source>
        <dbReference type="SAM" id="SignalP"/>
    </source>
</evidence>
<gene>
    <name evidence="2" type="ORF">WJX74_005898</name>
</gene>
<comment type="caution">
    <text evidence="2">The sequence shown here is derived from an EMBL/GenBank/DDBJ whole genome shotgun (WGS) entry which is preliminary data.</text>
</comment>
<dbReference type="EMBL" id="JALJOS010000037">
    <property type="protein sequence ID" value="KAK9821513.1"/>
    <property type="molecule type" value="Genomic_DNA"/>
</dbReference>
<evidence type="ECO:0000313" key="3">
    <source>
        <dbReference type="Proteomes" id="UP001438707"/>
    </source>
</evidence>
<organism evidence="2 3">
    <name type="scientific">Apatococcus lobatus</name>
    <dbReference type="NCBI Taxonomy" id="904363"/>
    <lineage>
        <taxon>Eukaryota</taxon>
        <taxon>Viridiplantae</taxon>
        <taxon>Chlorophyta</taxon>
        <taxon>core chlorophytes</taxon>
        <taxon>Trebouxiophyceae</taxon>
        <taxon>Chlorellales</taxon>
        <taxon>Chlorellaceae</taxon>
        <taxon>Apatococcus</taxon>
    </lineage>
</organism>
<evidence type="ECO:0000313" key="2">
    <source>
        <dbReference type="EMBL" id="KAK9821513.1"/>
    </source>
</evidence>
<reference evidence="2 3" key="1">
    <citation type="journal article" date="2024" name="Nat. Commun.">
        <title>Phylogenomics reveals the evolutionary origins of lichenization in chlorophyte algae.</title>
        <authorList>
            <person name="Puginier C."/>
            <person name="Libourel C."/>
            <person name="Otte J."/>
            <person name="Skaloud P."/>
            <person name="Haon M."/>
            <person name="Grisel S."/>
            <person name="Petersen M."/>
            <person name="Berrin J.G."/>
            <person name="Delaux P.M."/>
            <person name="Dal Grande F."/>
            <person name="Keller J."/>
        </authorList>
    </citation>
    <scope>NUCLEOTIDE SEQUENCE [LARGE SCALE GENOMIC DNA]</scope>
    <source>
        <strain evidence="2 3">SAG 2145</strain>
    </source>
</reference>
<name>A0AAW1QJ71_9CHLO</name>
<feature type="signal peptide" evidence="1">
    <location>
        <begin position="1"/>
        <end position="23"/>
    </location>
</feature>
<dbReference type="AlphaFoldDB" id="A0AAW1QJ71"/>
<keyword evidence="3" id="KW-1185">Reference proteome</keyword>
<proteinExistence type="predicted"/>
<dbReference type="Proteomes" id="UP001438707">
    <property type="component" value="Unassembled WGS sequence"/>
</dbReference>